<name>A0ABU3N5K2_9SPHN</name>
<feature type="chain" id="PRO_5046471913" evidence="1">
    <location>
        <begin position="21"/>
        <end position="184"/>
    </location>
</feature>
<proteinExistence type="predicted"/>
<evidence type="ECO:0000256" key="1">
    <source>
        <dbReference type="SAM" id="SignalP"/>
    </source>
</evidence>
<dbReference type="EMBL" id="JALMLT010000002">
    <property type="protein sequence ID" value="MDT8758776.1"/>
    <property type="molecule type" value="Genomic_DNA"/>
</dbReference>
<evidence type="ECO:0000313" key="2">
    <source>
        <dbReference type="EMBL" id="MDT8758776.1"/>
    </source>
</evidence>
<keyword evidence="1" id="KW-0732">Signal</keyword>
<sequence>MNKYAISAGAMALASSAVLAMQPAGIAGQWSQASDGMELVLAPKFKLQPNVGVTWGTNLGGSVGYGSMTRTTIVTDPVPLRVNRKMRLKIEPNGRFDWVMVKAHPETPGGQCIKITRTQRVGQVTRLGNQLRFAIEGGKENWEKTCGGSGEAPVQPATENYAITLNASEMRLTGGPSVWTFKRS</sequence>
<accession>A0ABU3N5K2</accession>
<reference evidence="2" key="1">
    <citation type="submission" date="2022-04" db="EMBL/GenBank/DDBJ databases">
        <title>Tomato heritable bacteria conferring resistance against bacterial wilt.</title>
        <authorList>
            <person name="Yin J."/>
        </authorList>
    </citation>
    <scope>NUCLEOTIDE SEQUENCE</scope>
    <source>
        <strain evidence="2">Cra20</strain>
    </source>
</reference>
<organism evidence="2">
    <name type="scientific">Sphingomonas psychrotolerans</name>
    <dbReference type="NCBI Taxonomy" id="1327635"/>
    <lineage>
        <taxon>Bacteria</taxon>
        <taxon>Pseudomonadati</taxon>
        <taxon>Pseudomonadota</taxon>
        <taxon>Alphaproteobacteria</taxon>
        <taxon>Sphingomonadales</taxon>
        <taxon>Sphingomonadaceae</taxon>
        <taxon>Sphingomonas</taxon>
    </lineage>
</organism>
<comment type="caution">
    <text evidence="2">The sequence shown here is derived from an EMBL/GenBank/DDBJ whole genome shotgun (WGS) entry which is preliminary data.</text>
</comment>
<protein>
    <submittedName>
        <fullName evidence="2">Uncharacterized protein</fullName>
    </submittedName>
</protein>
<gene>
    <name evidence="2" type="ORF">MZO42_08700</name>
</gene>
<feature type="signal peptide" evidence="1">
    <location>
        <begin position="1"/>
        <end position="20"/>
    </location>
</feature>